<dbReference type="Proteomes" id="UP001172101">
    <property type="component" value="Unassembled WGS sequence"/>
</dbReference>
<gene>
    <name evidence="1" type="ORF">B0T26DRAFT_725595</name>
</gene>
<reference evidence="1" key="1">
    <citation type="submission" date="2023-06" db="EMBL/GenBank/DDBJ databases">
        <title>Genome-scale phylogeny and comparative genomics of the fungal order Sordariales.</title>
        <authorList>
            <consortium name="Lawrence Berkeley National Laboratory"/>
            <person name="Hensen N."/>
            <person name="Bonometti L."/>
            <person name="Westerberg I."/>
            <person name="Brannstrom I.O."/>
            <person name="Guillou S."/>
            <person name="Cros-Aarteil S."/>
            <person name="Calhoun S."/>
            <person name="Haridas S."/>
            <person name="Kuo A."/>
            <person name="Mondo S."/>
            <person name="Pangilinan J."/>
            <person name="Riley R."/>
            <person name="LaButti K."/>
            <person name="Andreopoulos B."/>
            <person name="Lipzen A."/>
            <person name="Chen C."/>
            <person name="Yanf M."/>
            <person name="Daum C."/>
            <person name="Ng V."/>
            <person name="Clum A."/>
            <person name="Steindorff A."/>
            <person name="Ohm R."/>
            <person name="Martin F."/>
            <person name="Silar P."/>
            <person name="Natvig D."/>
            <person name="Lalanne C."/>
            <person name="Gautier V."/>
            <person name="Ament-velasquez S.L."/>
            <person name="Kruys A."/>
            <person name="Hutchinson M.I."/>
            <person name="Powell A.J."/>
            <person name="Barry K."/>
            <person name="Miller A.N."/>
            <person name="Grigoriev I.V."/>
            <person name="Debuchy R."/>
            <person name="Gladieux P."/>
            <person name="Thoren M.H."/>
            <person name="Johannesson H."/>
        </authorList>
    </citation>
    <scope>NUCLEOTIDE SEQUENCE</scope>
    <source>
        <strain evidence="1">SMH2392-1A</strain>
    </source>
</reference>
<protein>
    <submittedName>
        <fullName evidence="1">Uncharacterized protein</fullName>
    </submittedName>
</protein>
<organism evidence="1 2">
    <name type="scientific">Lasiosphaeria miniovina</name>
    <dbReference type="NCBI Taxonomy" id="1954250"/>
    <lineage>
        <taxon>Eukaryota</taxon>
        <taxon>Fungi</taxon>
        <taxon>Dikarya</taxon>
        <taxon>Ascomycota</taxon>
        <taxon>Pezizomycotina</taxon>
        <taxon>Sordariomycetes</taxon>
        <taxon>Sordariomycetidae</taxon>
        <taxon>Sordariales</taxon>
        <taxon>Lasiosphaeriaceae</taxon>
        <taxon>Lasiosphaeria</taxon>
    </lineage>
</organism>
<keyword evidence="2" id="KW-1185">Reference proteome</keyword>
<accession>A0AA39ZYV3</accession>
<proteinExistence type="predicted"/>
<sequence>MAGVVVWRLTATRETRFCQAAAASESATSNHPHVAVASRDDATFGAGAEMPTANRLGLGIATPFAFVL</sequence>
<dbReference type="RefSeq" id="XP_060291244.1">
    <property type="nucleotide sequence ID" value="XM_060442779.1"/>
</dbReference>
<name>A0AA39ZYV3_9PEZI</name>
<dbReference type="AlphaFoldDB" id="A0AA39ZYV3"/>
<dbReference type="GeneID" id="85326049"/>
<evidence type="ECO:0000313" key="2">
    <source>
        <dbReference type="Proteomes" id="UP001172101"/>
    </source>
</evidence>
<evidence type="ECO:0000313" key="1">
    <source>
        <dbReference type="EMBL" id="KAK0706150.1"/>
    </source>
</evidence>
<comment type="caution">
    <text evidence="1">The sequence shown here is derived from an EMBL/GenBank/DDBJ whole genome shotgun (WGS) entry which is preliminary data.</text>
</comment>
<dbReference type="EMBL" id="JAUIRO010000007">
    <property type="protein sequence ID" value="KAK0706150.1"/>
    <property type="molecule type" value="Genomic_DNA"/>
</dbReference>